<feature type="region of interest" description="Disordered" evidence="1">
    <location>
        <begin position="30"/>
        <end position="81"/>
    </location>
</feature>
<keyword evidence="2" id="KW-0732">Signal</keyword>
<protein>
    <submittedName>
        <fullName evidence="3">Uncharacterized protein</fullName>
    </submittedName>
</protein>
<proteinExistence type="predicted"/>
<feature type="compositionally biased region" description="Low complexity" evidence="1">
    <location>
        <begin position="30"/>
        <end position="41"/>
    </location>
</feature>
<name>A0A2P2GEC9_STREW</name>
<dbReference type="AlphaFoldDB" id="A0A2P2GEC9"/>
<evidence type="ECO:0000256" key="2">
    <source>
        <dbReference type="SAM" id="SignalP"/>
    </source>
</evidence>
<keyword evidence="4" id="KW-1185">Reference proteome</keyword>
<feature type="chain" id="PRO_5015133350" evidence="2">
    <location>
        <begin position="31"/>
        <end position="168"/>
    </location>
</feature>
<dbReference type="Proteomes" id="UP000265325">
    <property type="component" value="Unassembled WGS sequence"/>
</dbReference>
<feature type="compositionally biased region" description="Polar residues" evidence="1">
    <location>
        <begin position="129"/>
        <end position="138"/>
    </location>
</feature>
<dbReference type="OrthoDB" id="4242782at2"/>
<comment type="caution">
    <text evidence="3">The sequence shown here is derived from an EMBL/GenBank/DDBJ whole genome shotgun (WGS) entry which is preliminary data.</text>
</comment>
<feature type="signal peptide" evidence="2">
    <location>
        <begin position="1"/>
        <end position="30"/>
    </location>
</feature>
<dbReference type="RefSeq" id="WP_046912367.1">
    <property type="nucleotide sequence ID" value="NZ_BAAAXG010000028.1"/>
</dbReference>
<organism evidence="3 4">
    <name type="scientific">Streptomyces showdoensis</name>
    <dbReference type="NCBI Taxonomy" id="68268"/>
    <lineage>
        <taxon>Bacteria</taxon>
        <taxon>Bacillati</taxon>
        <taxon>Actinomycetota</taxon>
        <taxon>Actinomycetes</taxon>
        <taxon>Kitasatosporales</taxon>
        <taxon>Streptomycetaceae</taxon>
        <taxon>Streptomyces</taxon>
    </lineage>
</organism>
<feature type="region of interest" description="Disordered" evidence="1">
    <location>
        <begin position="119"/>
        <end position="160"/>
    </location>
</feature>
<reference evidence="3 4" key="1">
    <citation type="submission" date="2015-05" db="EMBL/GenBank/DDBJ databases">
        <title>Draft Genome assembly of Streptomyces showdoensis.</title>
        <authorList>
            <person name="Thapa K.K."/>
            <person name="Metsa-Ketela M."/>
        </authorList>
    </citation>
    <scope>NUCLEOTIDE SEQUENCE [LARGE SCALE GENOMIC DNA]</scope>
    <source>
        <strain evidence="3 4">ATCC 15227</strain>
    </source>
</reference>
<feature type="compositionally biased region" description="Basic and acidic residues" evidence="1">
    <location>
        <begin position="48"/>
        <end position="81"/>
    </location>
</feature>
<evidence type="ECO:0000313" key="4">
    <source>
        <dbReference type="Proteomes" id="UP000265325"/>
    </source>
</evidence>
<evidence type="ECO:0000313" key="3">
    <source>
        <dbReference type="EMBL" id="KKZ69115.1"/>
    </source>
</evidence>
<sequence>MLSVLPVRRAAGAAVLAAALALAAAPAALAAPSAGPAAPAAECQPDDQPCKDKETNANEAKEIDEQQKKTKESAAKADQDIAKVGKDLEKCKPGSETCMDELAKGNGEKAGLADMTTKVGAFQPDPKDNAQTAVTSTCRDFPASLPAGSTDPGGSPFPVSQLCSLLGS</sequence>
<dbReference type="EMBL" id="LAQS01000113">
    <property type="protein sequence ID" value="KKZ69115.1"/>
    <property type="molecule type" value="Genomic_DNA"/>
</dbReference>
<accession>A0A2P2GEC9</accession>
<gene>
    <name evidence="3" type="ORF">VO63_35955</name>
</gene>
<evidence type="ECO:0000256" key="1">
    <source>
        <dbReference type="SAM" id="MobiDB-lite"/>
    </source>
</evidence>